<dbReference type="InterPro" id="IPR052099">
    <property type="entry name" value="Regulatory_TF_Diverse"/>
</dbReference>
<comment type="caution">
    <text evidence="3">The sequence shown here is derived from an EMBL/GenBank/DDBJ whole genome shotgun (WGS) entry which is preliminary data.</text>
</comment>
<accession>A0ABR4GU27</accession>
<reference evidence="3 4" key="1">
    <citation type="submission" date="2024-07" db="EMBL/GenBank/DDBJ databases">
        <title>Section-level genome sequencing and comparative genomics of Aspergillus sections Usti and Cavernicolus.</title>
        <authorList>
            <consortium name="Lawrence Berkeley National Laboratory"/>
            <person name="Nybo J.L."/>
            <person name="Vesth T.C."/>
            <person name="Theobald S."/>
            <person name="Frisvad J.C."/>
            <person name="Larsen T.O."/>
            <person name="Kjaerboelling I."/>
            <person name="Rothschild-Mancinelli K."/>
            <person name="Lyhne E.K."/>
            <person name="Kogle M.E."/>
            <person name="Barry K."/>
            <person name="Clum A."/>
            <person name="Na H."/>
            <person name="Ledsgaard L."/>
            <person name="Lin J."/>
            <person name="Lipzen A."/>
            <person name="Kuo A."/>
            <person name="Riley R."/>
            <person name="Mondo S."/>
            <person name="Labutti K."/>
            <person name="Haridas S."/>
            <person name="Pangalinan J."/>
            <person name="Salamov A.A."/>
            <person name="Simmons B.A."/>
            <person name="Magnuson J.K."/>
            <person name="Chen J."/>
            <person name="Drula E."/>
            <person name="Henrissat B."/>
            <person name="Wiebenga A."/>
            <person name="Lubbers R.J."/>
            <person name="Gomes A.C."/>
            <person name="Makela M.R."/>
            <person name="Stajich J."/>
            <person name="Grigoriev I.V."/>
            <person name="Mortensen U.H."/>
            <person name="De Vries R.P."/>
            <person name="Baker S.E."/>
            <person name="Andersen M.R."/>
        </authorList>
    </citation>
    <scope>NUCLEOTIDE SEQUENCE [LARGE SCALE GENOMIC DNA]</scope>
    <source>
        <strain evidence="3 4">CBS 588.65</strain>
    </source>
</reference>
<feature type="compositionally biased region" description="Basic and acidic residues" evidence="1">
    <location>
        <begin position="314"/>
        <end position="323"/>
    </location>
</feature>
<evidence type="ECO:0000259" key="2">
    <source>
        <dbReference type="PROSITE" id="PS50888"/>
    </source>
</evidence>
<protein>
    <recommendedName>
        <fullName evidence="2">BHLH domain-containing protein</fullName>
    </recommendedName>
</protein>
<dbReference type="InterPro" id="IPR011598">
    <property type="entry name" value="bHLH_dom"/>
</dbReference>
<feature type="domain" description="BHLH" evidence="2">
    <location>
        <begin position="191"/>
        <end position="264"/>
    </location>
</feature>
<sequence>MFLLEPGRIGAMSQASGLSFTSELPVKTESYECQLQGCADYQFPGPRPSVGNPLQPNTQEMVSGYPLADTPMSMLGLSSDDLGFVNFDPPMQNTLTGGISSADAFPMNFNIPPSMESPQSTEDTDSVNIPLQHPPSQLPPQLQLSIRSQLHPPYPIPFPPNRQYVRFDRIRRNSAPELSAHEIERRVKQAHRRASHNVVEKRYRVNLNSKFKKLDEVVLHGTRLNFDAENGNSEGSSDLPMQARRTQPPKAAIIDSALVYIQTLQREVGELKRRLAIYESRVPSLRGHPADMGVRAPGPGNATGHAQSFIHGHPSRENDALET</sequence>
<feature type="region of interest" description="Disordered" evidence="1">
    <location>
        <begin position="297"/>
        <end position="323"/>
    </location>
</feature>
<proteinExistence type="predicted"/>
<evidence type="ECO:0000313" key="3">
    <source>
        <dbReference type="EMBL" id="KAL2802573.1"/>
    </source>
</evidence>
<dbReference type="PANTHER" id="PTHR47336">
    <property type="entry name" value="TRANSCRIPTION FACTOR HMS1-RELATED"/>
    <property type="match status" value="1"/>
</dbReference>
<dbReference type="PROSITE" id="PS50888">
    <property type="entry name" value="BHLH"/>
    <property type="match status" value="1"/>
</dbReference>
<keyword evidence="4" id="KW-1185">Reference proteome</keyword>
<name>A0ABR4GU27_9EURO</name>
<organism evidence="3 4">
    <name type="scientific">Aspergillus granulosus</name>
    <dbReference type="NCBI Taxonomy" id="176169"/>
    <lineage>
        <taxon>Eukaryota</taxon>
        <taxon>Fungi</taxon>
        <taxon>Dikarya</taxon>
        <taxon>Ascomycota</taxon>
        <taxon>Pezizomycotina</taxon>
        <taxon>Eurotiomycetes</taxon>
        <taxon>Eurotiomycetidae</taxon>
        <taxon>Eurotiales</taxon>
        <taxon>Aspergillaceae</taxon>
        <taxon>Aspergillus</taxon>
        <taxon>Aspergillus subgen. Nidulantes</taxon>
    </lineage>
</organism>
<dbReference type="PANTHER" id="PTHR47336:SF4">
    <property type="entry name" value="BHLH TRANSCRIPTION FACTOR (EUROFUNG)"/>
    <property type="match status" value="1"/>
</dbReference>
<dbReference type="Gene3D" id="4.10.280.10">
    <property type="entry name" value="Helix-loop-helix DNA-binding domain"/>
    <property type="match status" value="1"/>
</dbReference>
<gene>
    <name evidence="3" type="ORF">BJX63DRAFT_414780</name>
</gene>
<dbReference type="Pfam" id="PF00010">
    <property type="entry name" value="HLH"/>
    <property type="match status" value="1"/>
</dbReference>
<dbReference type="EMBL" id="JBFXLT010000175">
    <property type="protein sequence ID" value="KAL2802573.1"/>
    <property type="molecule type" value="Genomic_DNA"/>
</dbReference>
<dbReference type="Proteomes" id="UP001610334">
    <property type="component" value="Unassembled WGS sequence"/>
</dbReference>
<dbReference type="SMART" id="SM00353">
    <property type="entry name" value="HLH"/>
    <property type="match status" value="1"/>
</dbReference>
<evidence type="ECO:0000313" key="4">
    <source>
        <dbReference type="Proteomes" id="UP001610334"/>
    </source>
</evidence>
<evidence type="ECO:0000256" key="1">
    <source>
        <dbReference type="SAM" id="MobiDB-lite"/>
    </source>
</evidence>
<dbReference type="SUPFAM" id="SSF47459">
    <property type="entry name" value="HLH, helix-loop-helix DNA-binding domain"/>
    <property type="match status" value="1"/>
</dbReference>
<dbReference type="InterPro" id="IPR036638">
    <property type="entry name" value="HLH_DNA-bd_sf"/>
</dbReference>